<dbReference type="EMBL" id="QJKJ01004602">
    <property type="protein sequence ID" value="RDX93469.1"/>
    <property type="molecule type" value="Genomic_DNA"/>
</dbReference>
<organism evidence="1 2">
    <name type="scientific">Mucuna pruriens</name>
    <name type="common">Velvet bean</name>
    <name type="synonym">Dolichos pruriens</name>
    <dbReference type="NCBI Taxonomy" id="157652"/>
    <lineage>
        <taxon>Eukaryota</taxon>
        <taxon>Viridiplantae</taxon>
        <taxon>Streptophyta</taxon>
        <taxon>Embryophyta</taxon>
        <taxon>Tracheophyta</taxon>
        <taxon>Spermatophyta</taxon>
        <taxon>Magnoliopsida</taxon>
        <taxon>eudicotyledons</taxon>
        <taxon>Gunneridae</taxon>
        <taxon>Pentapetalae</taxon>
        <taxon>rosids</taxon>
        <taxon>fabids</taxon>
        <taxon>Fabales</taxon>
        <taxon>Fabaceae</taxon>
        <taxon>Papilionoideae</taxon>
        <taxon>50 kb inversion clade</taxon>
        <taxon>NPAAA clade</taxon>
        <taxon>indigoferoid/millettioid clade</taxon>
        <taxon>Phaseoleae</taxon>
        <taxon>Mucuna</taxon>
    </lineage>
</organism>
<keyword evidence="2" id="KW-1185">Reference proteome</keyword>
<comment type="caution">
    <text evidence="1">The sequence shown here is derived from an EMBL/GenBank/DDBJ whole genome shotgun (WGS) entry which is preliminary data.</text>
</comment>
<evidence type="ECO:0000313" key="2">
    <source>
        <dbReference type="Proteomes" id="UP000257109"/>
    </source>
</evidence>
<gene>
    <name evidence="1" type="ORF">CR513_24265</name>
</gene>
<reference evidence="1" key="1">
    <citation type="submission" date="2018-05" db="EMBL/GenBank/DDBJ databases">
        <title>Draft genome of Mucuna pruriens seed.</title>
        <authorList>
            <person name="Nnadi N.E."/>
            <person name="Vos R."/>
            <person name="Hasami M.H."/>
            <person name="Devisetty U.K."/>
            <person name="Aguiy J.C."/>
        </authorList>
    </citation>
    <scope>NUCLEOTIDE SEQUENCE [LARGE SCALE GENOMIC DNA]</scope>
    <source>
        <strain evidence="1">JCA_2017</strain>
    </source>
</reference>
<proteinExistence type="predicted"/>
<dbReference type="OrthoDB" id="1437005at2759"/>
<evidence type="ECO:0000313" key="1">
    <source>
        <dbReference type="EMBL" id="RDX93469.1"/>
    </source>
</evidence>
<dbReference type="AlphaFoldDB" id="A0A371GSE5"/>
<accession>A0A371GSE5</accession>
<dbReference type="Proteomes" id="UP000257109">
    <property type="component" value="Unassembled WGS sequence"/>
</dbReference>
<protein>
    <submittedName>
        <fullName evidence="1">Uncharacterized protein</fullName>
    </submittedName>
</protein>
<feature type="non-terminal residue" evidence="1">
    <location>
        <position position="1"/>
    </location>
</feature>
<name>A0A371GSE5_MUCPR</name>
<sequence length="283" mass="31565">MHVGLNLVLQGIIYTRCAVMSIHECSSGDAIQIHDLGSSMGNTATSDDKSVMVEFYRWSGSEFPEEYALIYTSLDDSSKTSTLRLSVNRDKVLYRLADNLFKDHSVRFRVKLTAEKDSNGDYQFGKVIVVANSENESPLDSAEFSHHPDGRGHFYEVKSTRDSPNVENLKETCWEIWHSCEIKFATLLQSLVRVQCDKVAGLSVVFLGPMKGQLHITLSTTMKIHRGRVVLGEPPKEFIRSAESRFEGKEYILFELGRGNLSGGIQAKGLINNIGGHTQADAM</sequence>